<dbReference type="EMBL" id="CADEPI010000820">
    <property type="protein sequence ID" value="CAB3388573.1"/>
    <property type="molecule type" value="Genomic_DNA"/>
</dbReference>
<sequence length="72" mass="8017">MTAEPRRRSNDRAGPPPHKDTNSVAALARRGKHYYELQPAEAQVRSTLTFKALGRNHIASTPAWAIAMLCFN</sequence>
<gene>
    <name evidence="2" type="ORF">CLODIP_2_CD10410</name>
</gene>
<dbReference type="OrthoDB" id="8197244at2759"/>
<protein>
    <submittedName>
        <fullName evidence="2">Uncharacterized protein</fullName>
    </submittedName>
</protein>
<evidence type="ECO:0000313" key="2">
    <source>
        <dbReference type="EMBL" id="CAB3388573.1"/>
    </source>
</evidence>
<dbReference type="Proteomes" id="UP000494165">
    <property type="component" value="Unassembled WGS sequence"/>
</dbReference>
<feature type="region of interest" description="Disordered" evidence="1">
    <location>
        <begin position="1"/>
        <end position="23"/>
    </location>
</feature>
<evidence type="ECO:0000313" key="3">
    <source>
        <dbReference type="Proteomes" id="UP000494165"/>
    </source>
</evidence>
<reference evidence="2 3" key="1">
    <citation type="submission" date="2020-04" db="EMBL/GenBank/DDBJ databases">
        <authorList>
            <person name="Alioto T."/>
            <person name="Alioto T."/>
            <person name="Gomez Garrido J."/>
        </authorList>
    </citation>
    <scope>NUCLEOTIDE SEQUENCE [LARGE SCALE GENOMIC DNA]</scope>
</reference>
<evidence type="ECO:0000256" key="1">
    <source>
        <dbReference type="SAM" id="MobiDB-lite"/>
    </source>
</evidence>
<accession>A0A8S1E3A8</accession>
<proteinExistence type="predicted"/>
<name>A0A8S1E3A8_9INSE</name>
<feature type="compositionally biased region" description="Basic and acidic residues" evidence="1">
    <location>
        <begin position="1"/>
        <end position="21"/>
    </location>
</feature>
<dbReference type="AlphaFoldDB" id="A0A8S1E3A8"/>
<comment type="caution">
    <text evidence="2">The sequence shown here is derived from an EMBL/GenBank/DDBJ whole genome shotgun (WGS) entry which is preliminary data.</text>
</comment>
<keyword evidence="3" id="KW-1185">Reference proteome</keyword>
<organism evidence="2 3">
    <name type="scientific">Cloeon dipterum</name>
    <dbReference type="NCBI Taxonomy" id="197152"/>
    <lineage>
        <taxon>Eukaryota</taxon>
        <taxon>Metazoa</taxon>
        <taxon>Ecdysozoa</taxon>
        <taxon>Arthropoda</taxon>
        <taxon>Hexapoda</taxon>
        <taxon>Insecta</taxon>
        <taxon>Pterygota</taxon>
        <taxon>Palaeoptera</taxon>
        <taxon>Ephemeroptera</taxon>
        <taxon>Pisciforma</taxon>
        <taxon>Baetidae</taxon>
        <taxon>Cloeon</taxon>
    </lineage>
</organism>